<evidence type="ECO:0000256" key="1">
    <source>
        <dbReference type="ARBA" id="ARBA00023002"/>
    </source>
</evidence>
<evidence type="ECO:0000259" key="2">
    <source>
        <dbReference type="Pfam" id="PF04030"/>
    </source>
</evidence>
<reference evidence="3 4" key="1">
    <citation type="journal article" date="2021" name="Sci. Rep.">
        <title>The genome of the diatom Chaetoceros tenuissimus carries an ancient integrated fragment of an extant virus.</title>
        <authorList>
            <person name="Hongo Y."/>
            <person name="Kimura K."/>
            <person name="Takaki Y."/>
            <person name="Yoshida Y."/>
            <person name="Baba S."/>
            <person name="Kobayashi G."/>
            <person name="Nagasaki K."/>
            <person name="Hano T."/>
            <person name="Tomaru Y."/>
        </authorList>
    </citation>
    <scope>NUCLEOTIDE SEQUENCE [LARGE SCALE GENOMIC DNA]</scope>
    <source>
        <strain evidence="3 4">NIES-3715</strain>
    </source>
</reference>
<keyword evidence="1" id="KW-0560">Oxidoreductase</keyword>
<comment type="caution">
    <text evidence="3">The sequence shown here is derived from an EMBL/GenBank/DDBJ whole genome shotgun (WGS) entry which is preliminary data.</text>
</comment>
<evidence type="ECO:0000313" key="4">
    <source>
        <dbReference type="Proteomes" id="UP001054902"/>
    </source>
</evidence>
<organism evidence="3 4">
    <name type="scientific">Chaetoceros tenuissimus</name>
    <dbReference type="NCBI Taxonomy" id="426638"/>
    <lineage>
        <taxon>Eukaryota</taxon>
        <taxon>Sar</taxon>
        <taxon>Stramenopiles</taxon>
        <taxon>Ochrophyta</taxon>
        <taxon>Bacillariophyta</taxon>
        <taxon>Coscinodiscophyceae</taxon>
        <taxon>Chaetocerotophycidae</taxon>
        <taxon>Chaetocerotales</taxon>
        <taxon>Chaetocerotaceae</taxon>
        <taxon>Chaetoceros</taxon>
    </lineage>
</organism>
<dbReference type="Pfam" id="PF04030">
    <property type="entry name" value="ALO"/>
    <property type="match status" value="1"/>
</dbReference>
<dbReference type="Proteomes" id="UP001054902">
    <property type="component" value="Unassembled WGS sequence"/>
</dbReference>
<evidence type="ECO:0000313" key="3">
    <source>
        <dbReference type="EMBL" id="GFH47547.1"/>
    </source>
</evidence>
<proteinExistence type="predicted"/>
<dbReference type="GO" id="GO:0003885">
    <property type="term" value="F:D-arabinono-1,4-lactone oxidase activity"/>
    <property type="evidence" value="ECO:0007669"/>
    <property type="project" value="InterPro"/>
</dbReference>
<sequence length="189" mass="21450">MDRLLRVFLFKASPFLPKAIHKLAPKFCKVVAFVDTYYRQYVDDPAPHHTEWEYVVPFEKANEVMPLLARAIEHVEYTVEIHLRASPKDKAIAHLAHAGDVVWFDLNVVTPKGLGQEELDKIAKPFEELMTARGGVAHPHKLAVDVTKAGFSQETLDFLKDFQKKYDPEGKMMNDSLAEMMSGSVEEPV</sequence>
<gene>
    <name evidence="3" type="ORF">CTEN210_04022</name>
</gene>
<accession>A0AAD3CK44</accession>
<name>A0AAD3CK44_9STRA</name>
<feature type="domain" description="D-arabinono-1,4-lactone oxidase C-terminal" evidence="2">
    <location>
        <begin position="13"/>
        <end position="177"/>
    </location>
</feature>
<dbReference type="EMBL" id="BLLK01000023">
    <property type="protein sequence ID" value="GFH47547.1"/>
    <property type="molecule type" value="Genomic_DNA"/>
</dbReference>
<dbReference type="InterPro" id="IPR007173">
    <property type="entry name" value="ALO_C"/>
</dbReference>
<protein>
    <recommendedName>
        <fullName evidence="2">D-arabinono-1,4-lactone oxidase C-terminal domain-containing protein</fullName>
    </recommendedName>
</protein>
<dbReference type="GO" id="GO:0016020">
    <property type="term" value="C:membrane"/>
    <property type="evidence" value="ECO:0007669"/>
    <property type="project" value="InterPro"/>
</dbReference>
<dbReference type="AlphaFoldDB" id="A0AAD3CK44"/>
<keyword evidence="4" id="KW-1185">Reference proteome</keyword>